<evidence type="ECO:0000313" key="3">
    <source>
        <dbReference type="EMBL" id="MEQ2580141.1"/>
    </source>
</evidence>
<evidence type="ECO:0000259" key="2">
    <source>
        <dbReference type="Pfam" id="PF04909"/>
    </source>
</evidence>
<dbReference type="PANTHER" id="PTHR21240">
    <property type="entry name" value="2-AMINO-3-CARBOXYLMUCONATE-6-SEMIALDEHYDE DECARBOXYLASE"/>
    <property type="match status" value="1"/>
</dbReference>
<name>A0ABV1I4M6_9FIRM</name>
<dbReference type="RefSeq" id="WP_349145206.1">
    <property type="nucleotide sequence ID" value="NZ_JBBMFC010000051.1"/>
</dbReference>
<dbReference type="PANTHER" id="PTHR21240:SF19">
    <property type="entry name" value="CATALYTIC_ HYDROLASE"/>
    <property type="match status" value="1"/>
</dbReference>
<keyword evidence="1" id="KW-0456">Lyase</keyword>
<proteinExistence type="predicted"/>
<feature type="domain" description="Amidohydrolase-related" evidence="2">
    <location>
        <begin position="2"/>
        <end position="282"/>
    </location>
</feature>
<gene>
    <name evidence="3" type="ORF">WMO62_15140</name>
</gene>
<comment type="caution">
    <text evidence="3">The sequence shown here is derived from an EMBL/GenBank/DDBJ whole genome shotgun (WGS) entry which is preliminary data.</text>
</comment>
<accession>A0ABV1I4M6</accession>
<organism evidence="3 4">
    <name type="scientific">Hominiventricola aquisgranensis</name>
    <dbReference type="NCBI Taxonomy" id="3133164"/>
    <lineage>
        <taxon>Bacteria</taxon>
        <taxon>Bacillati</taxon>
        <taxon>Bacillota</taxon>
        <taxon>Clostridia</taxon>
        <taxon>Lachnospirales</taxon>
        <taxon>Lachnospiraceae</taxon>
        <taxon>Hominiventricola</taxon>
    </lineage>
</organism>
<reference evidence="3 4" key="1">
    <citation type="submission" date="2024-03" db="EMBL/GenBank/DDBJ databases">
        <title>Human intestinal bacterial collection.</title>
        <authorList>
            <person name="Pauvert C."/>
            <person name="Hitch T.C.A."/>
            <person name="Clavel T."/>
        </authorList>
    </citation>
    <scope>NUCLEOTIDE SEQUENCE [LARGE SCALE GENOMIC DNA]</scope>
    <source>
        <strain evidence="3 4">CLA-AA-H78B</strain>
    </source>
</reference>
<dbReference type="InterPro" id="IPR032465">
    <property type="entry name" value="ACMSD"/>
</dbReference>
<dbReference type="InterPro" id="IPR032466">
    <property type="entry name" value="Metal_Hydrolase"/>
</dbReference>
<dbReference type="EMBL" id="JBBMFC010000051">
    <property type="protein sequence ID" value="MEQ2580141.1"/>
    <property type="molecule type" value="Genomic_DNA"/>
</dbReference>
<dbReference type="Gene3D" id="3.20.20.140">
    <property type="entry name" value="Metal-dependent hydrolases"/>
    <property type="match status" value="1"/>
</dbReference>
<dbReference type="CDD" id="cd01292">
    <property type="entry name" value="metallo-dependent_hydrolases"/>
    <property type="match status" value="1"/>
</dbReference>
<evidence type="ECO:0000313" key="4">
    <source>
        <dbReference type="Proteomes" id="UP001470288"/>
    </source>
</evidence>
<dbReference type="SUPFAM" id="SSF51556">
    <property type="entry name" value="Metallo-dependent hydrolases"/>
    <property type="match status" value="1"/>
</dbReference>
<keyword evidence="4" id="KW-1185">Reference proteome</keyword>
<evidence type="ECO:0000256" key="1">
    <source>
        <dbReference type="ARBA" id="ARBA00023239"/>
    </source>
</evidence>
<dbReference type="Proteomes" id="UP001470288">
    <property type="component" value="Unassembled WGS sequence"/>
</dbReference>
<dbReference type="Pfam" id="PF04909">
    <property type="entry name" value="Amidohydro_2"/>
    <property type="match status" value="1"/>
</dbReference>
<sequence>MIDVHTHLWDPAISPQYMADYFQKKKEAGKEIRMTAEELLAHMDRNGIQKAIVLTLAFHSMMTNLELKTLHSYTAEQVKKSKGRLVAFFTVNPFEDNVMEYVEKYTEKDKFVGLKLHPNIQEFFPDDERLRNIYKYLEEKRIPVLFHTGGIGLSGIRDCFGNLDAIDHIACEFPELPIIMGHAGRIDYRRTAELLRKHPNVYADISTNFSRLHGKEWLMLKELMEIVKIWCGNTEKLLFGSDYPFYSQDQTTEIVRDFTKHNELFTVLERSDVDALMNKNAELFCEKYKLWRMKE</sequence>
<protein>
    <submittedName>
        <fullName evidence="3">Amidohydrolase family protein</fullName>
    </submittedName>
</protein>
<dbReference type="InterPro" id="IPR006680">
    <property type="entry name" value="Amidohydro-rel"/>
</dbReference>